<dbReference type="Pfam" id="PF00407">
    <property type="entry name" value="Bet_v_1"/>
    <property type="match status" value="1"/>
</dbReference>
<dbReference type="InterPro" id="IPR052006">
    <property type="entry name" value="MLP-like"/>
</dbReference>
<dbReference type="OMA" id="SEGKPQM"/>
<dbReference type="SUPFAM" id="SSF55961">
    <property type="entry name" value="Bet v1-like"/>
    <property type="match status" value="1"/>
</dbReference>
<dbReference type="Gramene" id="RZC61297">
    <property type="protein sequence ID" value="RZC61297"/>
    <property type="gene ID" value="C5167_023057"/>
</dbReference>
<reference evidence="3 4" key="1">
    <citation type="journal article" date="2018" name="Science">
        <title>The opium poppy genome and morphinan production.</title>
        <authorList>
            <person name="Guo L."/>
            <person name="Winzer T."/>
            <person name="Yang X."/>
            <person name="Li Y."/>
            <person name="Ning Z."/>
            <person name="He Z."/>
            <person name="Teodor R."/>
            <person name="Lu Y."/>
            <person name="Bowser T.A."/>
            <person name="Graham I.A."/>
            <person name="Ye K."/>
        </authorList>
    </citation>
    <scope>NUCLEOTIDE SEQUENCE [LARGE SCALE GENOMIC DNA]</scope>
    <source>
        <strain evidence="4">cv. HN1</strain>
        <tissue evidence="3">Leaves</tissue>
    </source>
</reference>
<dbReference type="InterPro" id="IPR000916">
    <property type="entry name" value="Bet_v_I/MLP"/>
</dbReference>
<dbReference type="Gene3D" id="3.30.530.20">
    <property type="match status" value="1"/>
</dbReference>
<organism evidence="3 4">
    <name type="scientific">Papaver somniferum</name>
    <name type="common">Opium poppy</name>
    <dbReference type="NCBI Taxonomy" id="3469"/>
    <lineage>
        <taxon>Eukaryota</taxon>
        <taxon>Viridiplantae</taxon>
        <taxon>Streptophyta</taxon>
        <taxon>Embryophyta</taxon>
        <taxon>Tracheophyta</taxon>
        <taxon>Spermatophyta</taxon>
        <taxon>Magnoliopsida</taxon>
        <taxon>Ranunculales</taxon>
        <taxon>Papaveraceae</taxon>
        <taxon>Papaveroideae</taxon>
        <taxon>Papaver</taxon>
    </lineage>
</organism>
<dbReference type="SMART" id="SM01037">
    <property type="entry name" value="Bet_v_1"/>
    <property type="match status" value="1"/>
</dbReference>
<evidence type="ECO:0000259" key="2">
    <source>
        <dbReference type="SMART" id="SM01037"/>
    </source>
</evidence>
<evidence type="ECO:0000313" key="4">
    <source>
        <dbReference type="Proteomes" id="UP000316621"/>
    </source>
</evidence>
<keyword evidence="4" id="KW-1185">Reference proteome</keyword>
<dbReference type="EMBL" id="CM010719">
    <property type="protein sequence ID" value="RZC61297.1"/>
    <property type="molecule type" value="Genomic_DNA"/>
</dbReference>
<protein>
    <recommendedName>
        <fullName evidence="2">Bet v I/Major latex protein domain-containing protein</fullName>
    </recommendedName>
</protein>
<evidence type="ECO:0000313" key="3">
    <source>
        <dbReference type="EMBL" id="RZC61297.1"/>
    </source>
</evidence>
<dbReference type="Proteomes" id="UP000316621">
    <property type="component" value="Chromosome 5"/>
</dbReference>
<dbReference type="GO" id="GO:0006952">
    <property type="term" value="P:defense response"/>
    <property type="evidence" value="ECO:0007669"/>
    <property type="project" value="InterPro"/>
</dbReference>
<dbReference type="CDD" id="cd07816">
    <property type="entry name" value="Bet_v1-like"/>
    <property type="match status" value="1"/>
</dbReference>
<dbReference type="PANTHER" id="PTHR31338:SF16">
    <property type="entry name" value="POLYKETIDE CYCLASE_DEHYDRASE AND LIPID TRANSPORT SUPERFAMILY PROTEIN"/>
    <property type="match status" value="1"/>
</dbReference>
<accession>A0A4Y7JKL6</accession>
<dbReference type="OrthoDB" id="1567931at2759"/>
<feature type="domain" description="Bet v I/Major latex protein" evidence="2">
    <location>
        <begin position="2"/>
        <end position="151"/>
    </location>
</feature>
<name>A0A4Y7JKL6_PAPSO</name>
<dbReference type="InterPro" id="IPR023393">
    <property type="entry name" value="START-like_dom_sf"/>
</dbReference>
<sequence>MAQLHKLGFEAELKCSADKYFGIFSYNVTQMPKFVPSVIKSVEITEGDGTSIGSARLWKYNIEGPEMTAKDRLTAFNKEKRSMAYEFTEGEIMNYYKTLNCRLDVVPKQCATGNGSFVKWSLEFDKVNDDIPDPTAYMDALQSVTNELSSQLC</sequence>
<evidence type="ECO:0000256" key="1">
    <source>
        <dbReference type="ARBA" id="ARBA00038242"/>
    </source>
</evidence>
<dbReference type="PANTHER" id="PTHR31338">
    <property type="entry name" value="POLYKETIDE CYCLASE/DEHYDRASE AND LIPID TRANSPORT SUPERFAMILY PROTEIN"/>
    <property type="match status" value="1"/>
</dbReference>
<gene>
    <name evidence="3" type="ORF">C5167_023057</name>
</gene>
<comment type="similarity">
    <text evidence="1">Belongs to the MLP family.</text>
</comment>
<proteinExistence type="inferred from homology"/>
<dbReference type="AlphaFoldDB" id="A0A4Y7JKL6"/>